<gene>
    <name evidence="10" type="ORF">BGZ97_006370</name>
</gene>
<feature type="transmembrane region" description="Helical" evidence="8">
    <location>
        <begin position="223"/>
        <end position="240"/>
    </location>
</feature>
<dbReference type="Proteomes" id="UP000823405">
    <property type="component" value="Unassembled WGS sequence"/>
</dbReference>
<evidence type="ECO:0000313" key="10">
    <source>
        <dbReference type="EMBL" id="KAG0289826.1"/>
    </source>
</evidence>
<evidence type="ECO:0000256" key="1">
    <source>
        <dbReference type="ARBA" id="ARBA00004141"/>
    </source>
</evidence>
<accession>A0A9P6QP60</accession>
<comment type="subcellular location">
    <subcellularLocation>
        <location evidence="1">Membrane</location>
        <topology evidence="1">Multi-pass membrane protein</topology>
    </subcellularLocation>
</comment>
<dbReference type="PANTHER" id="PTHR31247:SF5">
    <property type="entry name" value="DUF4203 DOMAIN-CONTAINING PROTEIN"/>
    <property type="match status" value="1"/>
</dbReference>
<dbReference type="GO" id="GO:0005886">
    <property type="term" value="C:plasma membrane"/>
    <property type="evidence" value="ECO:0007669"/>
    <property type="project" value="TreeGrafter"/>
</dbReference>
<comment type="similarity">
    <text evidence="2">Belongs to the TMEM198 family.</text>
</comment>
<feature type="compositionally biased region" description="Low complexity" evidence="7">
    <location>
        <begin position="564"/>
        <end position="573"/>
    </location>
</feature>
<feature type="compositionally biased region" description="Low complexity" evidence="7">
    <location>
        <begin position="479"/>
        <end position="492"/>
    </location>
</feature>
<protein>
    <recommendedName>
        <fullName evidence="6">Transmembrane protein 198</fullName>
    </recommendedName>
</protein>
<evidence type="ECO:0000256" key="4">
    <source>
        <dbReference type="ARBA" id="ARBA00022989"/>
    </source>
</evidence>
<sequence length="653" mass="70185">MASSLQPPTSVSTNKSTRRRHVTRARVQPAATTIFHTILLQICFLICTTVLSLTSPTHAYPLRALDDSGDNSNTIVTEATSDVNSASVEEKYGKLILDVGQKTVISTSNWILGTLLIIVGLVQVFYGFKFIRMTLVLTGFISWAVVSIMVTVILNWELVYFLFKPSHYTFWIWFLAGCLGAIVCFRYWDLGVAFSGGFGGFALAMGIIAAVNDSHNMTNTARFILLAILILIGAAIATFYERFSIILGTSLGGAFLFMFGVDEFLQAGYREMIVIFDFAGKTLQYHPDRQVYIMIGCSLALACLGIAWEFWHHAKPLMMDRKALFRIYGRPFGKRPQKLAGQRLKRKVAQSDWYTYLTGCLCLRKRTAEEVLYDEYDEGYDGASAHTTAHAHNTTAVGAAGDAGAAGAAGAGSGTSTAVPGQSGVEDKKAGSTSSENAMETVVIVVEETSEEYPTDSKPIAILPGTEVTYGSGIESSTHHVSQTSSSSSSSTLTAQAADGSGPVEVVITETSESVDENGAKIVTTTTTTTSTTLSGEERHEQHYSSQESRIHNSESTSFHHEQSMSTSNNSSSQAEVLMRTESSSTSSTSESTHRSTAATRSMEISNTSTSRTLLQSMAAAHHSASKTTTTTTTNSGSGSTTVVTSQSSSSSS</sequence>
<feature type="region of interest" description="Disordered" evidence="7">
    <location>
        <begin position="402"/>
        <end position="437"/>
    </location>
</feature>
<feature type="transmembrane region" description="Helical" evidence="8">
    <location>
        <begin position="291"/>
        <end position="311"/>
    </location>
</feature>
<feature type="region of interest" description="Disordered" evidence="7">
    <location>
        <begin position="471"/>
        <end position="653"/>
    </location>
</feature>
<dbReference type="OrthoDB" id="102260at2759"/>
<reference evidence="10" key="1">
    <citation type="journal article" date="2020" name="Fungal Divers.">
        <title>Resolving the Mortierellaceae phylogeny through synthesis of multi-gene phylogenetics and phylogenomics.</title>
        <authorList>
            <person name="Vandepol N."/>
            <person name="Liber J."/>
            <person name="Desiro A."/>
            <person name="Na H."/>
            <person name="Kennedy M."/>
            <person name="Barry K."/>
            <person name="Grigoriev I.V."/>
            <person name="Miller A.N."/>
            <person name="O'Donnell K."/>
            <person name="Stajich J.E."/>
            <person name="Bonito G."/>
        </authorList>
    </citation>
    <scope>NUCLEOTIDE SEQUENCE</scope>
    <source>
        <strain evidence="10">NVP60</strain>
    </source>
</reference>
<evidence type="ECO:0000256" key="6">
    <source>
        <dbReference type="ARBA" id="ARBA00049737"/>
    </source>
</evidence>
<keyword evidence="5 8" id="KW-0472">Membrane</keyword>
<feature type="domain" description="TM7S3/TM198-like" evidence="9">
    <location>
        <begin position="113"/>
        <end position="308"/>
    </location>
</feature>
<evidence type="ECO:0000256" key="8">
    <source>
        <dbReference type="SAM" id="Phobius"/>
    </source>
</evidence>
<feature type="transmembrane region" description="Helical" evidence="8">
    <location>
        <begin position="246"/>
        <end position="265"/>
    </location>
</feature>
<evidence type="ECO:0000256" key="5">
    <source>
        <dbReference type="ARBA" id="ARBA00023136"/>
    </source>
</evidence>
<feature type="transmembrane region" description="Helical" evidence="8">
    <location>
        <begin position="194"/>
        <end position="211"/>
    </location>
</feature>
<evidence type="ECO:0000256" key="7">
    <source>
        <dbReference type="SAM" id="MobiDB-lite"/>
    </source>
</evidence>
<feature type="transmembrane region" description="Helical" evidence="8">
    <location>
        <begin position="170"/>
        <end position="188"/>
    </location>
</feature>
<dbReference type="Pfam" id="PF13886">
    <property type="entry name" value="TM7S3_TM198"/>
    <property type="match status" value="1"/>
</dbReference>
<feature type="compositionally biased region" description="Polar residues" evidence="7">
    <location>
        <begin position="1"/>
        <end position="15"/>
    </location>
</feature>
<name>A0A9P6QP60_9FUNG</name>
<keyword evidence="3 8" id="KW-0812">Transmembrane</keyword>
<feature type="compositionally biased region" description="Polar residues" evidence="7">
    <location>
        <begin position="603"/>
        <end position="616"/>
    </location>
</feature>
<evidence type="ECO:0000259" key="9">
    <source>
        <dbReference type="Pfam" id="PF13886"/>
    </source>
</evidence>
<evidence type="ECO:0000256" key="3">
    <source>
        <dbReference type="ARBA" id="ARBA00022692"/>
    </source>
</evidence>
<feature type="compositionally biased region" description="Low complexity" evidence="7">
    <location>
        <begin position="581"/>
        <end position="602"/>
    </location>
</feature>
<dbReference type="AlphaFoldDB" id="A0A9P6QP60"/>
<proteinExistence type="inferred from homology"/>
<evidence type="ECO:0000256" key="2">
    <source>
        <dbReference type="ARBA" id="ARBA00006244"/>
    </source>
</evidence>
<organism evidence="10 11">
    <name type="scientific">Linnemannia gamsii</name>
    <dbReference type="NCBI Taxonomy" id="64522"/>
    <lineage>
        <taxon>Eukaryota</taxon>
        <taxon>Fungi</taxon>
        <taxon>Fungi incertae sedis</taxon>
        <taxon>Mucoromycota</taxon>
        <taxon>Mortierellomycotina</taxon>
        <taxon>Mortierellomycetes</taxon>
        <taxon>Mortierellales</taxon>
        <taxon>Mortierellaceae</taxon>
        <taxon>Linnemannia</taxon>
    </lineage>
</organism>
<feature type="transmembrane region" description="Helical" evidence="8">
    <location>
        <begin position="34"/>
        <end position="53"/>
    </location>
</feature>
<keyword evidence="11" id="KW-1185">Reference proteome</keyword>
<feature type="compositionally biased region" description="Basic and acidic residues" evidence="7">
    <location>
        <begin position="536"/>
        <end position="563"/>
    </location>
</feature>
<keyword evidence="4 8" id="KW-1133">Transmembrane helix</keyword>
<feature type="region of interest" description="Disordered" evidence="7">
    <location>
        <begin position="1"/>
        <end position="23"/>
    </location>
</feature>
<feature type="compositionally biased region" description="Low complexity" evidence="7">
    <location>
        <begin position="626"/>
        <end position="653"/>
    </location>
</feature>
<evidence type="ECO:0000313" key="11">
    <source>
        <dbReference type="Proteomes" id="UP000823405"/>
    </source>
</evidence>
<dbReference type="PANTHER" id="PTHR31247">
    <property type="entry name" value="TRANSMEMBRANE PROTEIN 198 FAMILY MEMBER"/>
    <property type="match status" value="1"/>
</dbReference>
<feature type="transmembrane region" description="Helical" evidence="8">
    <location>
        <begin position="140"/>
        <end position="163"/>
    </location>
</feature>
<feature type="compositionally biased region" description="Low complexity" evidence="7">
    <location>
        <begin position="524"/>
        <end position="533"/>
    </location>
</feature>
<dbReference type="EMBL" id="JAAAIN010002820">
    <property type="protein sequence ID" value="KAG0289826.1"/>
    <property type="molecule type" value="Genomic_DNA"/>
</dbReference>
<feature type="transmembrane region" description="Helical" evidence="8">
    <location>
        <begin position="110"/>
        <end position="128"/>
    </location>
</feature>
<dbReference type="InterPro" id="IPR025256">
    <property type="entry name" value="TM7S3/TM198-like_dom"/>
</dbReference>
<dbReference type="InterPro" id="IPR040236">
    <property type="entry name" value="TMEM198"/>
</dbReference>
<comment type="caution">
    <text evidence="10">The sequence shown here is derived from an EMBL/GenBank/DDBJ whole genome shotgun (WGS) entry which is preliminary data.</text>
</comment>